<protein>
    <recommendedName>
        <fullName evidence="1">Histone deacetylase domain-containing protein</fullName>
    </recommendedName>
</protein>
<accession>A0A8H3HY00</accession>
<comment type="caution">
    <text evidence="2">The sequence shown here is derived from an EMBL/GenBank/DDBJ whole genome shotgun (WGS) entry which is preliminary data.</text>
</comment>
<proteinExistence type="predicted"/>
<dbReference type="EMBL" id="CAJNJQ010001372">
    <property type="protein sequence ID" value="CAE7135900.1"/>
    <property type="molecule type" value="Genomic_DNA"/>
</dbReference>
<organism evidence="2 3">
    <name type="scientific">Rhizoctonia solani</name>
    <dbReference type="NCBI Taxonomy" id="456999"/>
    <lineage>
        <taxon>Eukaryota</taxon>
        <taxon>Fungi</taxon>
        <taxon>Dikarya</taxon>
        <taxon>Basidiomycota</taxon>
        <taxon>Agaricomycotina</taxon>
        <taxon>Agaricomycetes</taxon>
        <taxon>Cantharellales</taxon>
        <taxon>Ceratobasidiaceae</taxon>
        <taxon>Rhizoctonia</taxon>
    </lineage>
</organism>
<dbReference type="SUPFAM" id="SSF52768">
    <property type="entry name" value="Arginase/deacetylase"/>
    <property type="match status" value="1"/>
</dbReference>
<dbReference type="Proteomes" id="UP000663827">
    <property type="component" value="Unassembled WGS sequence"/>
</dbReference>
<gene>
    <name evidence="2" type="ORF">RDB_LOCUS68836</name>
</gene>
<dbReference type="Pfam" id="PF00850">
    <property type="entry name" value="Hist_deacetyl"/>
    <property type="match status" value="1"/>
</dbReference>
<reference evidence="2" key="1">
    <citation type="submission" date="2021-01" db="EMBL/GenBank/DDBJ databases">
        <authorList>
            <person name="Kaushik A."/>
        </authorList>
    </citation>
    <scope>NUCLEOTIDE SEQUENCE</scope>
    <source>
        <strain evidence="2">AG5</strain>
    </source>
</reference>
<feature type="domain" description="Histone deacetylase" evidence="1">
    <location>
        <begin position="101"/>
        <end position="127"/>
    </location>
</feature>
<dbReference type="InterPro" id="IPR023801">
    <property type="entry name" value="His_deacetylse_dom"/>
</dbReference>
<name>A0A8H3HY00_9AGAM</name>
<dbReference type="InterPro" id="IPR037138">
    <property type="entry name" value="His_deacetylse_dom_sf"/>
</dbReference>
<dbReference type="AlphaFoldDB" id="A0A8H3HY00"/>
<dbReference type="Gene3D" id="3.40.800.20">
    <property type="entry name" value="Histone deacetylase domain"/>
    <property type="match status" value="2"/>
</dbReference>
<evidence type="ECO:0000259" key="1">
    <source>
        <dbReference type="Pfam" id="PF00850"/>
    </source>
</evidence>
<evidence type="ECO:0000313" key="3">
    <source>
        <dbReference type="Proteomes" id="UP000663827"/>
    </source>
</evidence>
<sequence>MSSELKVAYICSSELARVSSLLPSNRNRSALVHTLVNAYGLLKRPNCTLVKPTKASRRDLERYHEAGYLDYVLQPHQDEETGKDDITEFGLEDLKRLDSSQKGRPKVAYLDLDLHHGDGVAEAFTSRSLDEVEAQESTVEGK</sequence>
<dbReference type="InterPro" id="IPR023696">
    <property type="entry name" value="Ureohydrolase_dom_sf"/>
</dbReference>
<evidence type="ECO:0000313" key="2">
    <source>
        <dbReference type="EMBL" id="CAE7135900.1"/>
    </source>
</evidence>